<evidence type="ECO:0000313" key="1">
    <source>
        <dbReference type="EMBL" id="RZC60637.1"/>
    </source>
</evidence>
<name>A0A4Y7JIP5_PAPSO</name>
<reference evidence="1 2" key="1">
    <citation type="journal article" date="2018" name="Science">
        <title>The opium poppy genome and morphinan production.</title>
        <authorList>
            <person name="Guo L."/>
            <person name="Winzer T."/>
            <person name="Yang X."/>
            <person name="Li Y."/>
            <person name="Ning Z."/>
            <person name="He Z."/>
            <person name="Teodor R."/>
            <person name="Lu Y."/>
            <person name="Bowser T.A."/>
            <person name="Graham I.A."/>
            <person name="Ye K."/>
        </authorList>
    </citation>
    <scope>NUCLEOTIDE SEQUENCE [LARGE SCALE GENOMIC DNA]</scope>
    <source>
        <strain evidence="2">cv. HN1</strain>
        <tissue evidence="1">Leaves</tissue>
    </source>
</reference>
<sequence length="71" mass="8186">MVFVSGKDLIFWSRSISFDDVDNFSQGMKLLLPIYAQENPKNIVSTHRFLSSKLITTEIPDKKKRELLVAQ</sequence>
<protein>
    <submittedName>
        <fullName evidence="1">Uncharacterized protein</fullName>
    </submittedName>
</protein>
<dbReference type="Gramene" id="RZC60637">
    <property type="protein sequence ID" value="RZC60637"/>
    <property type="gene ID" value="C5167_022388"/>
</dbReference>
<proteinExistence type="predicted"/>
<accession>A0A4Y7JIP5</accession>
<keyword evidence="2" id="KW-1185">Reference proteome</keyword>
<organism evidence="1 2">
    <name type="scientific">Papaver somniferum</name>
    <name type="common">Opium poppy</name>
    <dbReference type="NCBI Taxonomy" id="3469"/>
    <lineage>
        <taxon>Eukaryota</taxon>
        <taxon>Viridiplantae</taxon>
        <taxon>Streptophyta</taxon>
        <taxon>Embryophyta</taxon>
        <taxon>Tracheophyta</taxon>
        <taxon>Spermatophyta</taxon>
        <taxon>Magnoliopsida</taxon>
        <taxon>Ranunculales</taxon>
        <taxon>Papaveraceae</taxon>
        <taxon>Papaveroideae</taxon>
        <taxon>Papaver</taxon>
    </lineage>
</organism>
<dbReference type="AlphaFoldDB" id="A0A4Y7JIP5"/>
<gene>
    <name evidence="1" type="ORF">C5167_022388</name>
</gene>
<dbReference type="EMBL" id="CM010719">
    <property type="protein sequence ID" value="RZC60637.1"/>
    <property type="molecule type" value="Genomic_DNA"/>
</dbReference>
<evidence type="ECO:0000313" key="2">
    <source>
        <dbReference type="Proteomes" id="UP000316621"/>
    </source>
</evidence>
<dbReference type="Proteomes" id="UP000316621">
    <property type="component" value="Chromosome 5"/>
</dbReference>